<dbReference type="OrthoDB" id="503948at2"/>
<keyword evidence="2" id="KW-0378">Hydrolase</keyword>
<keyword evidence="1" id="KW-0472">Membrane</keyword>
<dbReference type="Proteomes" id="UP000292886">
    <property type="component" value="Chromosome"/>
</dbReference>
<dbReference type="RefSeq" id="WP_133362312.1">
    <property type="nucleotide sequence ID" value="NZ_CP037940.1"/>
</dbReference>
<reference evidence="3" key="1">
    <citation type="submission" date="2019-03" db="EMBL/GenBank/DDBJ databases">
        <title>Weissella sp. 26KH-42 Genome sequencing.</title>
        <authorList>
            <person name="Heo J."/>
            <person name="Kim S.-J."/>
            <person name="Kim J.-S."/>
            <person name="Hong S.-B."/>
            <person name="Kwon S.-W."/>
        </authorList>
    </citation>
    <scope>NUCLEOTIDE SEQUENCE [LARGE SCALE GENOMIC DNA]</scope>
    <source>
        <strain evidence="3">26KH-42</strain>
    </source>
</reference>
<dbReference type="GO" id="GO:0016787">
    <property type="term" value="F:hydrolase activity"/>
    <property type="evidence" value="ECO:0007669"/>
    <property type="project" value="UniProtKB-KW"/>
</dbReference>
<feature type="transmembrane region" description="Helical" evidence="1">
    <location>
        <begin position="6"/>
        <end position="30"/>
    </location>
</feature>
<dbReference type="Pfam" id="PF06028">
    <property type="entry name" value="DUF915"/>
    <property type="match status" value="2"/>
</dbReference>
<proteinExistence type="predicted"/>
<keyword evidence="1" id="KW-1133">Transmembrane helix</keyword>
<organism evidence="2 3">
    <name type="scientific">Periweissella cryptocerci</name>
    <dbReference type="NCBI Taxonomy" id="2506420"/>
    <lineage>
        <taxon>Bacteria</taxon>
        <taxon>Bacillati</taxon>
        <taxon>Bacillota</taxon>
        <taxon>Bacilli</taxon>
        <taxon>Lactobacillales</taxon>
        <taxon>Lactobacillaceae</taxon>
        <taxon>Periweissella</taxon>
    </lineage>
</organism>
<name>A0A4P6YRK6_9LACO</name>
<protein>
    <submittedName>
        <fullName evidence="2">Alpha/beta hydrolase</fullName>
    </submittedName>
</protein>
<accession>A0A4P6YRK6</accession>
<dbReference type="InterPro" id="IPR010315">
    <property type="entry name" value="DUF915_hydro-like"/>
</dbReference>
<keyword evidence="1" id="KW-0812">Transmembrane</keyword>
<gene>
    <name evidence="2" type="ORF">EQG49_01535</name>
</gene>
<evidence type="ECO:0000256" key="1">
    <source>
        <dbReference type="SAM" id="Phobius"/>
    </source>
</evidence>
<dbReference type="AlphaFoldDB" id="A0A4P6YRK6"/>
<keyword evidence="3" id="KW-1185">Reference proteome</keyword>
<dbReference type="SUPFAM" id="SSF53474">
    <property type="entry name" value="alpha/beta-Hydrolases"/>
    <property type="match status" value="1"/>
</dbReference>
<evidence type="ECO:0000313" key="3">
    <source>
        <dbReference type="Proteomes" id="UP000292886"/>
    </source>
</evidence>
<dbReference type="KEGG" id="wei:EQG49_01535"/>
<evidence type="ECO:0000313" key="2">
    <source>
        <dbReference type="EMBL" id="QBO35232.1"/>
    </source>
</evidence>
<dbReference type="EMBL" id="CP037940">
    <property type="protein sequence ID" value="QBO35232.1"/>
    <property type="molecule type" value="Genomic_DNA"/>
</dbReference>
<dbReference type="Gene3D" id="3.40.50.1820">
    <property type="entry name" value="alpha/beta hydrolase"/>
    <property type="match status" value="1"/>
</dbReference>
<sequence>MLKKKWIKIGLGVIILALAGFLAIQIYFFAQKQQLKNFKVSYQNEIPTIYLPGLYGTDMTWGGFIQRYQEFGQSKLGYVVNVAKNGQFTEKKVAGMHDNPAIQMIFAQNAQPKIEARQLYKYLQYLKAKRGVKTVYLVGHSSGATMGYDMLVAHPNDSTIPRVQKFVSLAGDFPVHVTQAARAKVNNISPSLQVLNVGGKLWHLSSDGLVKLKEVTILRDYLPRKTAYQLVIIKGGPLKAFHSTLHENVAVDKLVAQFLYPVH</sequence>
<dbReference type="InterPro" id="IPR029058">
    <property type="entry name" value="AB_hydrolase_fold"/>
</dbReference>